<dbReference type="Pfam" id="PF02826">
    <property type="entry name" value="2-Hacid_dh_C"/>
    <property type="match status" value="1"/>
</dbReference>
<dbReference type="SUPFAM" id="SSF52283">
    <property type="entry name" value="Formate/glycerate dehydrogenase catalytic domain-like"/>
    <property type="match status" value="1"/>
</dbReference>
<name>L8GKH5_ACACF</name>
<evidence type="ECO:0000313" key="6">
    <source>
        <dbReference type="Proteomes" id="UP000011083"/>
    </source>
</evidence>
<dbReference type="GO" id="GO:0051287">
    <property type="term" value="F:NAD binding"/>
    <property type="evidence" value="ECO:0007669"/>
    <property type="project" value="InterPro"/>
</dbReference>
<dbReference type="PANTHER" id="PTHR10996:SF257">
    <property type="entry name" value="GLYOXYLATE REDUCTASE 1"/>
    <property type="match status" value="1"/>
</dbReference>
<dbReference type="GO" id="GO:0005829">
    <property type="term" value="C:cytosol"/>
    <property type="evidence" value="ECO:0007669"/>
    <property type="project" value="TreeGrafter"/>
</dbReference>
<dbReference type="SUPFAM" id="SSF51735">
    <property type="entry name" value="NAD(P)-binding Rossmann-fold domains"/>
    <property type="match status" value="1"/>
</dbReference>
<dbReference type="AlphaFoldDB" id="L8GKH5"/>
<proteinExistence type="inferred from homology"/>
<dbReference type="EMBL" id="KB008093">
    <property type="protein sequence ID" value="ELR13344.1"/>
    <property type="molecule type" value="Genomic_DNA"/>
</dbReference>
<keyword evidence="2" id="KW-0560">Oxidoreductase</keyword>
<organism evidence="5 6">
    <name type="scientific">Acanthamoeba castellanii (strain ATCC 30010 / Neff)</name>
    <dbReference type="NCBI Taxonomy" id="1257118"/>
    <lineage>
        <taxon>Eukaryota</taxon>
        <taxon>Amoebozoa</taxon>
        <taxon>Discosea</taxon>
        <taxon>Longamoebia</taxon>
        <taxon>Centramoebida</taxon>
        <taxon>Acanthamoebidae</taxon>
        <taxon>Acanthamoeba</taxon>
    </lineage>
</organism>
<dbReference type="PROSITE" id="PS00671">
    <property type="entry name" value="D_2_HYDROXYACID_DH_3"/>
    <property type="match status" value="1"/>
</dbReference>
<protein>
    <submittedName>
        <fullName evidence="5">Erythronate4-phosphate dehydrogenase domain containing protein</fullName>
    </submittedName>
</protein>
<feature type="domain" description="D-isomer specific 2-hydroxyacid dehydrogenase NAD-binding" evidence="4">
    <location>
        <begin position="77"/>
        <end position="234"/>
    </location>
</feature>
<evidence type="ECO:0000259" key="4">
    <source>
        <dbReference type="Pfam" id="PF02826"/>
    </source>
</evidence>
<dbReference type="PROSITE" id="PS00065">
    <property type="entry name" value="D_2_HYDROXYACID_DH_1"/>
    <property type="match status" value="1"/>
</dbReference>
<evidence type="ECO:0000313" key="5">
    <source>
        <dbReference type="EMBL" id="ELR13344.1"/>
    </source>
</evidence>
<dbReference type="FunFam" id="3.40.50.720:FF:000203">
    <property type="entry name" value="D-3-phosphoglycerate dehydrogenase (SerA)"/>
    <property type="match status" value="1"/>
</dbReference>
<dbReference type="GO" id="GO:0030267">
    <property type="term" value="F:glyoxylate reductase (NADPH) activity"/>
    <property type="evidence" value="ECO:0007669"/>
    <property type="project" value="TreeGrafter"/>
</dbReference>
<keyword evidence="3" id="KW-0520">NAD</keyword>
<dbReference type="STRING" id="1257118.L8GKH5"/>
<dbReference type="Gene3D" id="3.40.50.720">
    <property type="entry name" value="NAD(P)-binding Rossmann-like Domain"/>
    <property type="match status" value="2"/>
</dbReference>
<dbReference type="OMA" id="PNVIMAP"/>
<dbReference type="PANTHER" id="PTHR10996">
    <property type="entry name" value="2-HYDROXYACID DEHYDROGENASE-RELATED"/>
    <property type="match status" value="1"/>
</dbReference>
<dbReference type="InterPro" id="IPR029753">
    <property type="entry name" value="D-isomer_DH_CS"/>
</dbReference>
<dbReference type="OrthoDB" id="28764at2759"/>
<reference evidence="5 6" key="1">
    <citation type="journal article" date="2013" name="Genome Biol.">
        <title>Genome of Acanthamoeba castellanii highlights extensive lateral gene transfer and early evolution of tyrosine kinase signaling.</title>
        <authorList>
            <person name="Clarke M."/>
            <person name="Lohan A.J."/>
            <person name="Liu B."/>
            <person name="Lagkouvardos I."/>
            <person name="Roy S."/>
            <person name="Zafar N."/>
            <person name="Bertelli C."/>
            <person name="Schilde C."/>
            <person name="Kianianmomeni A."/>
            <person name="Burglin T.R."/>
            <person name="Frech C."/>
            <person name="Turcotte B."/>
            <person name="Kopec K.O."/>
            <person name="Synnott J.M."/>
            <person name="Choo C."/>
            <person name="Paponov I."/>
            <person name="Finkler A."/>
            <person name="Soon Heng Tan C."/>
            <person name="Hutchins A.P."/>
            <person name="Weinmeier T."/>
            <person name="Rattei T."/>
            <person name="Chu J.S."/>
            <person name="Gimenez G."/>
            <person name="Irimia M."/>
            <person name="Rigden D.J."/>
            <person name="Fitzpatrick D.A."/>
            <person name="Lorenzo-Morales J."/>
            <person name="Bateman A."/>
            <person name="Chiu C.H."/>
            <person name="Tang P."/>
            <person name="Hegemann P."/>
            <person name="Fromm H."/>
            <person name="Raoult D."/>
            <person name="Greub G."/>
            <person name="Miranda-Saavedra D."/>
            <person name="Chen N."/>
            <person name="Nash P."/>
            <person name="Ginger M.L."/>
            <person name="Horn M."/>
            <person name="Schaap P."/>
            <person name="Caler L."/>
            <person name="Loftus B."/>
        </authorList>
    </citation>
    <scope>NUCLEOTIDE SEQUENCE [LARGE SCALE GENOMIC DNA]</scope>
    <source>
        <strain evidence="5 6">Neff</strain>
    </source>
</reference>
<evidence type="ECO:0000256" key="1">
    <source>
        <dbReference type="ARBA" id="ARBA00005854"/>
    </source>
</evidence>
<dbReference type="GeneID" id="14914081"/>
<dbReference type="Proteomes" id="UP000011083">
    <property type="component" value="Unassembled WGS sequence"/>
</dbReference>
<evidence type="ECO:0000256" key="3">
    <source>
        <dbReference type="ARBA" id="ARBA00023027"/>
    </source>
</evidence>
<dbReference type="InterPro" id="IPR050223">
    <property type="entry name" value="D-isomer_2-hydroxyacid_DH"/>
</dbReference>
<dbReference type="InterPro" id="IPR029752">
    <property type="entry name" value="D-isomer_DH_CS1"/>
</dbReference>
<dbReference type="PROSITE" id="PS00670">
    <property type="entry name" value="D_2_HYDROXYACID_DH_2"/>
    <property type="match status" value="1"/>
</dbReference>
<dbReference type="InterPro" id="IPR036291">
    <property type="entry name" value="NAD(P)-bd_dom_sf"/>
</dbReference>
<dbReference type="InterPro" id="IPR006140">
    <property type="entry name" value="D-isomer_DH_NAD-bd"/>
</dbReference>
<dbReference type="RefSeq" id="XP_004335357.1">
    <property type="nucleotide sequence ID" value="XM_004335309.1"/>
</dbReference>
<sequence>MPREEVLHKVTDVDAIICHGKDKADAELVAKGSKLKVISNFGAGYDTVDVKAATERNIWVCNTPGAVTNATADVALYLLLAACRRATEAERFLRDGSWERQGSDILAFWGNNPEGKTLGIIGMGNIGKALAKRAAALDMRVIYYKRTPLPKEEENGATYKSMDDLLAESDFISIHTPLTDATRHILGRDQFAKMKKGVYIINTARGPVIDEEALVEALKAKIVRGAGLDVFEVGAPGPAHVPVGHAPASHRHRHDRSPIRHVCTSPRLPRTRIIITHHRTRTTAHAHTTAHARHKY</sequence>
<dbReference type="KEGG" id="acan:ACA1_239910"/>
<evidence type="ECO:0000256" key="2">
    <source>
        <dbReference type="ARBA" id="ARBA00023002"/>
    </source>
</evidence>
<dbReference type="CDD" id="cd05301">
    <property type="entry name" value="GDH"/>
    <property type="match status" value="1"/>
</dbReference>
<comment type="similarity">
    <text evidence="1">Belongs to the D-isomer specific 2-hydroxyacid dehydrogenase family.</text>
</comment>
<gene>
    <name evidence="5" type="ORF">ACA1_239910</name>
</gene>
<keyword evidence="6" id="KW-1185">Reference proteome</keyword>
<dbReference type="VEuPathDB" id="AmoebaDB:ACA1_239910"/>
<dbReference type="GO" id="GO:0016618">
    <property type="term" value="F:hydroxypyruvate reductase [NAD(P)H] activity"/>
    <property type="evidence" value="ECO:0007669"/>
    <property type="project" value="TreeGrafter"/>
</dbReference>
<accession>L8GKH5</accession>